<dbReference type="Proteomes" id="UP000824890">
    <property type="component" value="Unassembled WGS sequence"/>
</dbReference>
<reference evidence="1 2" key="1">
    <citation type="submission" date="2021-05" db="EMBL/GenBank/DDBJ databases">
        <title>Genome Assembly of Synthetic Allotetraploid Brassica napus Reveals Homoeologous Exchanges between Subgenomes.</title>
        <authorList>
            <person name="Davis J.T."/>
        </authorList>
    </citation>
    <scope>NUCLEOTIDE SEQUENCE [LARGE SCALE GENOMIC DNA]</scope>
    <source>
        <strain evidence="2">cv. Da-Ae</strain>
        <tissue evidence="1">Seedling</tissue>
    </source>
</reference>
<name>A0ABQ7ZU01_BRANA</name>
<keyword evidence="2" id="KW-1185">Reference proteome</keyword>
<dbReference type="EMBL" id="JAGKQM010000014">
    <property type="protein sequence ID" value="KAH0883721.1"/>
    <property type="molecule type" value="Genomic_DNA"/>
</dbReference>
<sequence length="328" mass="37879">MAMKPNGKSPVSSNKDEILMFFKDISLAPHETQLRYRLIHFWEAPELFGQSKNQVLMTKFLHPNDYVVPRRSMLSWRLNRRNIFPDKDIIKRYIQNVLVTGFLVGSAEVEHFLHIMQSLNDETKDSACFTRKFYVKSAKALARIEEVNLLLCTWEVVASGSTIQEACVWSVYVVFHNQFLVALKRLQVDKQELVHKSANETVMASTYTRIKAIPIGHIRLINGDNLDTHDGIHNTCCHPPRYRWKDDETTQSVLLLTTINSKTLGGMFVYLKIPTLFTSVIFSSKASRTVNLHWVEKFLLLSQIRLLQCMSSKKTFPHHKVTWLSIGK</sequence>
<accession>A0ABQ7ZU01</accession>
<proteinExistence type="predicted"/>
<comment type="caution">
    <text evidence="1">The sequence shown here is derived from an EMBL/GenBank/DDBJ whole genome shotgun (WGS) entry which is preliminary data.</text>
</comment>
<evidence type="ECO:0000313" key="1">
    <source>
        <dbReference type="EMBL" id="KAH0883721.1"/>
    </source>
</evidence>
<evidence type="ECO:0000313" key="2">
    <source>
        <dbReference type="Proteomes" id="UP000824890"/>
    </source>
</evidence>
<protein>
    <submittedName>
        <fullName evidence="1">Uncharacterized protein</fullName>
    </submittedName>
</protein>
<gene>
    <name evidence="1" type="ORF">HID58_059817</name>
</gene>
<organism evidence="1 2">
    <name type="scientific">Brassica napus</name>
    <name type="common">Rape</name>
    <dbReference type="NCBI Taxonomy" id="3708"/>
    <lineage>
        <taxon>Eukaryota</taxon>
        <taxon>Viridiplantae</taxon>
        <taxon>Streptophyta</taxon>
        <taxon>Embryophyta</taxon>
        <taxon>Tracheophyta</taxon>
        <taxon>Spermatophyta</taxon>
        <taxon>Magnoliopsida</taxon>
        <taxon>eudicotyledons</taxon>
        <taxon>Gunneridae</taxon>
        <taxon>Pentapetalae</taxon>
        <taxon>rosids</taxon>
        <taxon>malvids</taxon>
        <taxon>Brassicales</taxon>
        <taxon>Brassicaceae</taxon>
        <taxon>Brassiceae</taxon>
        <taxon>Brassica</taxon>
    </lineage>
</organism>